<dbReference type="RefSeq" id="WP_103381675.1">
    <property type="nucleotide sequence ID" value="NZ_BAABKS010000010.1"/>
</dbReference>
<gene>
    <name evidence="2" type="ORF">ACFQ34_31625</name>
</gene>
<keyword evidence="2" id="KW-0560">Oxidoreductase</keyword>
<name>A0ABW3VS80_9PSEU</name>
<dbReference type="SUPFAM" id="SSF51679">
    <property type="entry name" value="Bacterial luciferase-like"/>
    <property type="match status" value="1"/>
</dbReference>
<dbReference type="PANTHER" id="PTHR30137">
    <property type="entry name" value="LUCIFERASE-LIKE MONOOXYGENASE"/>
    <property type="match status" value="1"/>
</dbReference>
<sequence>MSLRVGIGLYTGQGSDYRDAVPLAVAAERAGFDSFWVTEHHGLPDGYLPSPLTLLAALAPATSRIELGTGLVLAPLQHPLRLAEDAVVVDRLSGGRLVLGLGLGYAEHEYRAFGVDPASRGARLEALVGSLRDAWTGTSFSAPELGLSDVRVTPTPTRPIPIWLGGYAPAAVTRAGRIADGHLVGRGAPHIVDAASAQLAAVRDASDPTFTRAVNVTCVLDAPGGGAASARAGFEAQQLVYESIQAGRPVYAGLVGDPSGSAGLALGSIDEYIQVAGGVDDVVAGLRKVLDGLRDWANVHLVLRVLFPEPDLDVQLTRLAILGEQVLPRLRADDTEV</sequence>
<dbReference type="InterPro" id="IPR050766">
    <property type="entry name" value="Bact_Lucif_Oxidored"/>
</dbReference>
<dbReference type="Gene3D" id="3.20.20.30">
    <property type="entry name" value="Luciferase-like domain"/>
    <property type="match status" value="1"/>
</dbReference>
<evidence type="ECO:0000313" key="3">
    <source>
        <dbReference type="Proteomes" id="UP001597182"/>
    </source>
</evidence>
<keyword evidence="3" id="KW-1185">Reference proteome</keyword>
<dbReference type="EMBL" id="JBHTMB010000310">
    <property type="protein sequence ID" value="MFD1237858.1"/>
    <property type="molecule type" value="Genomic_DNA"/>
</dbReference>
<dbReference type="GO" id="GO:0016491">
    <property type="term" value="F:oxidoreductase activity"/>
    <property type="evidence" value="ECO:0007669"/>
    <property type="project" value="UniProtKB-KW"/>
</dbReference>
<feature type="domain" description="Luciferase-like" evidence="1">
    <location>
        <begin position="9"/>
        <end position="222"/>
    </location>
</feature>
<reference evidence="3" key="1">
    <citation type="journal article" date="2019" name="Int. J. Syst. Evol. Microbiol.">
        <title>The Global Catalogue of Microorganisms (GCM) 10K type strain sequencing project: providing services to taxonomists for standard genome sequencing and annotation.</title>
        <authorList>
            <consortium name="The Broad Institute Genomics Platform"/>
            <consortium name="The Broad Institute Genome Sequencing Center for Infectious Disease"/>
            <person name="Wu L."/>
            <person name="Ma J."/>
        </authorList>
    </citation>
    <scope>NUCLEOTIDE SEQUENCE [LARGE SCALE GENOMIC DNA]</scope>
    <source>
        <strain evidence="3">CCUG 49018</strain>
    </source>
</reference>
<comment type="caution">
    <text evidence="2">The sequence shown here is derived from an EMBL/GenBank/DDBJ whole genome shotgun (WGS) entry which is preliminary data.</text>
</comment>
<dbReference type="Proteomes" id="UP001597182">
    <property type="component" value="Unassembled WGS sequence"/>
</dbReference>
<dbReference type="EC" id="1.-.-.-" evidence="2"/>
<organism evidence="2 3">
    <name type="scientific">Pseudonocardia benzenivorans</name>
    <dbReference type="NCBI Taxonomy" id="228005"/>
    <lineage>
        <taxon>Bacteria</taxon>
        <taxon>Bacillati</taxon>
        <taxon>Actinomycetota</taxon>
        <taxon>Actinomycetes</taxon>
        <taxon>Pseudonocardiales</taxon>
        <taxon>Pseudonocardiaceae</taxon>
        <taxon>Pseudonocardia</taxon>
    </lineage>
</organism>
<accession>A0ABW3VS80</accession>
<dbReference type="PANTHER" id="PTHR30137:SF15">
    <property type="entry name" value="BLL6902 PROTEIN"/>
    <property type="match status" value="1"/>
</dbReference>
<dbReference type="InterPro" id="IPR036661">
    <property type="entry name" value="Luciferase-like_sf"/>
</dbReference>
<proteinExistence type="predicted"/>
<protein>
    <submittedName>
        <fullName evidence="2">LLM class flavin-dependent oxidoreductase</fullName>
        <ecNumber evidence="2">1.-.-.-</ecNumber>
    </submittedName>
</protein>
<dbReference type="InterPro" id="IPR011251">
    <property type="entry name" value="Luciferase-like_dom"/>
</dbReference>
<evidence type="ECO:0000259" key="1">
    <source>
        <dbReference type="Pfam" id="PF00296"/>
    </source>
</evidence>
<evidence type="ECO:0000313" key="2">
    <source>
        <dbReference type="EMBL" id="MFD1237858.1"/>
    </source>
</evidence>
<dbReference type="Pfam" id="PF00296">
    <property type="entry name" value="Bac_luciferase"/>
    <property type="match status" value="1"/>
</dbReference>